<dbReference type="PANTHER" id="PTHR23077">
    <property type="entry name" value="AAA-FAMILY ATPASE"/>
    <property type="match status" value="1"/>
</dbReference>
<dbReference type="Proteomes" id="UP000789595">
    <property type="component" value="Unassembled WGS sequence"/>
</dbReference>
<evidence type="ECO:0000259" key="6">
    <source>
        <dbReference type="SMART" id="SM00382"/>
    </source>
</evidence>
<feature type="region of interest" description="Disordered" evidence="4">
    <location>
        <begin position="872"/>
        <end position="892"/>
    </location>
</feature>
<evidence type="ECO:0000256" key="2">
    <source>
        <dbReference type="ARBA" id="ARBA00022741"/>
    </source>
</evidence>
<dbReference type="SMART" id="SM00382">
    <property type="entry name" value="AAA"/>
    <property type="match status" value="2"/>
</dbReference>
<feature type="signal peptide" evidence="5">
    <location>
        <begin position="1"/>
        <end position="17"/>
    </location>
</feature>
<keyword evidence="1" id="KW-0677">Repeat</keyword>
<dbReference type="GO" id="GO:0034098">
    <property type="term" value="C:VCP-NPL4-UFD1 AAA ATPase complex"/>
    <property type="evidence" value="ECO:0007669"/>
    <property type="project" value="TreeGrafter"/>
</dbReference>
<keyword evidence="5" id="KW-0732">Signal</keyword>
<keyword evidence="2" id="KW-0547">Nucleotide-binding</keyword>
<name>A0A7S3ZZS0_9STRA</name>
<dbReference type="InterPro" id="IPR050168">
    <property type="entry name" value="AAA_ATPase_domain"/>
</dbReference>
<dbReference type="EMBL" id="CAKKNE010000002">
    <property type="protein sequence ID" value="CAH0368645.1"/>
    <property type="molecule type" value="Genomic_DNA"/>
</dbReference>
<dbReference type="Gene3D" id="3.10.330.10">
    <property type="match status" value="1"/>
</dbReference>
<feature type="domain" description="AAA+ ATPase" evidence="6">
    <location>
        <begin position="323"/>
        <end position="459"/>
    </location>
</feature>
<dbReference type="InterPro" id="IPR003593">
    <property type="entry name" value="AAA+_ATPase"/>
</dbReference>
<gene>
    <name evidence="7" type="ORF">PCAL00307_LOCUS14147</name>
    <name evidence="8" type="ORF">PECAL_2P17170</name>
</gene>
<accession>A0A7S3ZZS0</accession>
<dbReference type="GO" id="GO:0016887">
    <property type="term" value="F:ATP hydrolysis activity"/>
    <property type="evidence" value="ECO:0007669"/>
    <property type="project" value="InterPro"/>
</dbReference>
<reference evidence="7" key="1">
    <citation type="submission" date="2021-01" db="EMBL/GenBank/DDBJ databases">
        <authorList>
            <person name="Corre E."/>
            <person name="Pelletier E."/>
            <person name="Niang G."/>
            <person name="Scheremetjew M."/>
            <person name="Finn R."/>
            <person name="Kale V."/>
            <person name="Holt S."/>
            <person name="Cochrane G."/>
            <person name="Meng A."/>
            <person name="Brown T."/>
            <person name="Cohen L."/>
        </authorList>
    </citation>
    <scope>NUCLEOTIDE SEQUENCE</scope>
    <source>
        <strain evidence="7">CCMP1756</strain>
    </source>
</reference>
<evidence type="ECO:0000313" key="7">
    <source>
        <dbReference type="EMBL" id="CAE0698711.1"/>
    </source>
</evidence>
<dbReference type="GO" id="GO:0031593">
    <property type="term" value="F:polyubiquitin modification-dependent protein binding"/>
    <property type="evidence" value="ECO:0007669"/>
    <property type="project" value="TreeGrafter"/>
</dbReference>
<dbReference type="AlphaFoldDB" id="A0A7S3ZZS0"/>
<dbReference type="Gene3D" id="2.40.40.20">
    <property type="match status" value="1"/>
</dbReference>
<sequence length="892" mass="95860">MLRTLLRLAALALLAEGSVTRRLLTSWLGPRTKGELAARSAAASELYLLRGGSTKTRKKKKAKKKVVVEEEEEEDEEEEAPEVVERPPPPPPRDFPTASVDASISDLDASSIELSDDALATLDLDEGDCVRVHGSRRQKSVARVSRLDQSTEGAAAVLSKNVADNAAFTGSAVTLHGVQLGEALSCSVAPLRETLPEPLKDALGSDDAAADDIAFDGCLAPYFGGKERPVSLNQIFTAPLDMDGETYDVQWKVVSIEGAYSGDEAIIGSTTTLICDSPYDDESLTMPTYADVGGCSHHIDVLREVLEMPLHSPELFRSLGVDPPRGVLLHGPPGCGKTTLLRAAAYESGAHVEQLNGGDVASKKSGEAEELLRAKFASAERNAPSVVMIDELEAIAQKRDKADSEQDKRVCAQLLTLMDGLRSNSGVVVLAATGAPNELDAAVRRFGRLDREVALEVPDEAARREILTVKTRHMALEDDVDLDDVARDCHGFVGADLAQLCTEAALLCVRGALRDAESNAPFTEGMLDEERQEASWAALAEQLDLDPDHLKVSKAHFTKAAKTCNPSSLRESVVEVPDVSWADVGGLENVKTELKETVEYPVQFAGEYEKFGMPPSKGVLFYGPPGCGKTLIAKAVANECGANFISVKGPELLTMWFGESEANVRSLFDKARAAAPCILFFDEMDSIAKARSGSSGGSEAGDRVMNQILAEIDAVGQKNVFVIGATNRPDILDPAVTRPGRLDQLIHIPLPDRDSRLSVFQASLRKAPLDPKVNLEKLADFTEGFSGADISEICQRAAKNAVKDAVRREQAGEAQLPFVSKEHFEEAVSRARKSIPQSEIDRYNSFDESMKTSAKSTATQVFSFAQKGWVSAADASTPPGDAPSSSEEPSYP</sequence>
<feature type="compositionally biased region" description="Basic residues" evidence="4">
    <location>
        <begin position="55"/>
        <end position="65"/>
    </location>
</feature>
<dbReference type="GO" id="GO:0005829">
    <property type="term" value="C:cytosol"/>
    <property type="evidence" value="ECO:0007669"/>
    <property type="project" value="TreeGrafter"/>
</dbReference>
<dbReference type="InterPro" id="IPR003959">
    <property type="entry name" value="ATPase_AAA_core"/>
</dbReference>
<evidence type="ECO:0000256" key="5">
    <source>
        <dbReference type="SAM" id="SignalP"/>
    </source>
</evidence>
<evidence type="ECO:0000313" key="9">
    <source>
        <dbReference type="Proteomes" id="UP000789595"/>
    </source>
</evidence>
<dbReference type="GO" id="GO:0005634">
    <property type="term" value="C:nucleus"/>
    <property type="evidence" value="ECO:0007669"/>
    <property type="project" value="TreeGrafter"/>
</dbReference>
<dbReference type="OrthoDB" id="27435at2759"/>
<evidence type="ECO:0000256" key="4">
    <source>
        <dbReference type="SAM" id="MobiDB-lite"/>
    </source>
</evidence>
<dbReference type="Pfam" id="PF00004">
    <property type="entry name" value="AAA"/>
    <property type="match status" value="2"/>
</dbReference>
<feature type="domain" description="AAA+ ATPase" evidence="6">
    <location>
        <begin position="615"/>
        <end position="752"/>
    </location>
</feature>
<dbReference type="FunFam" id="3.40.50.300:FF:000012">
    <property type="entry name" value="Transitional endoplasmic reticulum ATPase"/>
    <property type="match status" value="1"/>
</dbReference>
<feature type="chain" id="PRO_5036212323" description="AAA+ ATPase domain-containing protein" evidence="5">
    <location>
        <begin position="18"/>
        <end position="892"/>
    </location>
</feature>
<dbReference type="FunFam" id="3.40.50.300:FF:000018">
    <property type="entry name" value="Cell division control 48"/>
    <property type="match status" value="1"/>
</dbReference>
<evidence type="ECO:0000313" key="8">
    <source>
        <dbReference type="EMBL" id="CAH0368645.1"/>
    </source>
</evidence>
<dbReference type="Gene3D" id="1.10.8.60">
    <property type="match status" value="2"/>
</dbReference>
<feature type="region of interest" description="Disordered" evidence="4">
    <location>
        <begin position="54"/>
        <end position="99"/>
    </location>
</feature>
<dbReference type="InterPro" id="IPR027417">
    <property type="entry name" value="P-loop_NTPase"/>
</dbReference>
<evidence type="ECO:0000256" key="1">
    <source>
        <dbReference type="ARBA" id="ARBA00022737"/>
    </source>
</evidence>
<dbReference type="InterPro" id="IPR041569">
    <property type="entry name" value="AAA_lid_3"/>
</dbReference>
<dbReference type="GO" id="GO:0030970">
    <property type="term" value="P:retrograde protein transport, ER to cytosol"/>
    <property type="evidence" value="ECO:0007669"/>
    <property type="project" value="TreeGrafter"/>
</dbReference>
<feature type="compositionally biased region" description="Acidic residues" evidence="4">
    <location>
        <begin position="69"/>
        <end position="82"/>
    </location>
</feature>
<keyword evidence="3" id="KW-0067">ATP-binding</keyword>
<evidence type="ECO:0000256" key="3">
    <source>
        <dbReference type="ARBA" id="ARBA00022840"/>
    </source>
</evidence>
<dbReference type="PANTHER" id="PTHR23077:SF171">
    <property type="entry name" value="NUCLEAR VALOSIN-CONTAINING PROTEIN-LIKE"/>
    <property type="match status" value="1"/>
</dbReference>
<protein>
    <recommendedName>
        <fullName evidence="6">AAA+ ATPase domain-containing protein</fullName>
    </recommendedName>
</protein>
<dbReference type="GO" id="GO:0097352">
    <property type="term" value="P:autophagosome maturation"/>
    <property type="evidence" value="ECO:0007669"/>
    <property type="project" value="TreeGrafter"/>
</dbReference>
<proteinExistence type="predicted"/>
<dbReference type="SUPFAM" id="SSF52540">
    <property type="entry name" value="P-loop containing nucleoside triphosphate hydrolases"/>
    <property type="match status" value="2"/>
</dbReference>
<reference evidence="8" key="2">
    <citation type="submission" date="2021-11" db="EMBL/GenBank/DDBJ databases">
        <authorList>
            <consortium name="Genoscope - CEA"/>
            <person name="William W."/>
        </authorList>
    </citation>
    <scope>NUCLEOTIDE SEQUENCE</scope>
</reference>
<dbReference type="Gene3D" id="3.40.50.300">
    <property type="entry name" value="P-loop containing nucleotide triphosphate hydrolases"/>
    <property type="match status" value="2"/>
</dbReference>
<dbReference type="PROSITE" id="PS00674">
    <property type="entry name" value="AAA"/>
    <property type="match status" value="1"/>
</dbReference>
<dbReference type="InterPro" id="IPR003960">
    <property type="entry name" value="ATPase_AAA_CS"/>
</dbReference>
<dbReference type="Pfam" id="PF17862">
    <property type="entry name" value="AAA_lid_3"/>
    <property type="match status" value="2"/>
</dbReference>
<dbReference type="EMBL" id="HBIW01016396">
    <property type="protein sequence ID" value="CAE0698711.1"/>
    <property type="molecule type" value="Transcribed_RNA"/>
</dbReference>
<keyword evidence="9" id="KW-1185">Reference proteome</keyword>
<organism evidence="7">
    <name type="scientific">Pelagomonas calceolata</name>
    <dbReference type="NCBI Taxonomy" id="35677"/>
    <lineage>
        <taxon>Eukaryota</taxon>
        <taxon>Sar</taxon>
        <taxon>Stramenopiles</taxon>
        <taxon>Ochrophyta</taxon>
        <taxon>Pelagophyceae</taxon>
        <taxon>Pelagomonadales</taxon>
        <taxon>Pelagomonadaceae</taxon>
        <taxon>Pelagomonas</taxon>
    </lineage>
</organism>
<feature type="compositionally biased region" description="Polar residues" evidence="4">
    <location>
        <begin position="883"/>
        <end position="892"/>
    </location>
</feature>
<dbReference type="GO" id="GO:0005524">
    <property type="term" value="F:ATP binding"/>
    <property type="evidence" value="ECO:0007669"/>
    <property type="project" value="UniProtKB-KW"/>
</dbReference>
<dbReference type="GO" id="GO:0051228">
    <property type="term" value="P:mitotic spindle disassembly"/>
    <property type="evidence" value="ECO:0007669"/>
    <property type="project" value="TreeGrafter"/>
</dbReference>